<dbReference type="GO" id="GO:0006281">
    <property type="term" value="P:DNA repair"/>
    <property type="evidence" value="ECO:0007669"/>
    <property type="project" value="TreeGrafter"/>
</dbReference>
<sequence length="166" mass="19169">MHEWSNFRAHYHVFSDFTVKKVSLKDSGQYDRIDTFGEVLSVAIDPKEEVRLYHALSCSVRVDIALRFFSVEKPRHTLTWSKDGSELFVPSQGCVKVISREGFYKRKMECSLKDVFSTSCLSRCGRYLCASTLSNKIILWKVTDRYFPTMRGRGCISSLVSDLVRF</sequence>
<organism evidence="1">
    <name type="scientific">Heligmosomoides polygyrus</name>
    <name type="common">Parasitic roundworm</name>
    <dbReference type="NCBI Taxonomy" id="6339"/>
    <lineage>
        <taxon>Eukaryota</taxon>
        <taxon>Metazoa</taxon>
        <taxon>Ecdysozoa</taxon>
        <taxon>Nematoda</taxon>
        <taxon>Chromadorea</taxon>
        <taxon>Rhabditida</taxon>
        <taxon>Rhabditina</taxon>
        <taxon>Rhabditomorpha</taxon>
        <taxon>Strongyloidea</taxon>
        <taxon>Heligmosomidae</taxon>
        <taxon>Heligmosomoides</taxon>
    </lineage>
</organism>
<evidence type="ECO:0000313" key="1">
    <source>
        <dbReference type="EMBL" id="VDO82081.1"/>
    </source>
</evidence>
<dbReference type="GO" id="GO:0000278">
    <property type="term" value="P:mitotic cell cycle"/>
    <property type="evidence" value="ECO:0007669"/>
    <property type="project" value="TreeGrafter"/>
</dbReference>
<dbReference type="InterPro" id="IPR036322">
    <property type="entry name" value="WD40_repeat_dom_sf"/>
</dbReference>
<dbReference type="AlphaFoldDB" id="A0A3P7Y4R8"/>
<gene>
    <name evidence="1" type="ORF">HPBE_LOCUS9750</name>
</gene>
<protein>
    <recommendedName>
        <fullName evidence="2">WD_REPEATS_REGION domain-containing protein</fullName>
    </recommendedName>
</protein>
<dbReference type="SUPFAM" id="SSF50978">
    <property type="entry name" value="WD40 repeat-like"/>
    <property type="match status" value="1"/>
</dbReference>
<accession>A0A3P7Y4R8</accession>
<reference evidence="1" key="1">
    <citation type="submission" date="2018-11" db="EMBL/GenBank/DDBJ databases">
        <authorList>
            <consortium name="Pathogen Informatics"/>
        </authorList>
    </citation>
    <scope>NUCLEOTIDE SEQUENCE [LARGE SCALE GENOMIC DNA]</scope>
</reference>
<dbReference type="Gene3D" id="2.130.10.10">
    <property type="entry name" value="YVTN repeat-like/Quinoprotein amine dehydrogenase"/>
    <property type="match status" value="1"/>
</dbReference>
<name>A0A3P7Y4R8_HELPZ</name>
<dbReference type="GO" id="GO:0043596">
    <property type="term" value="C:nuclear replication fork"/>
    <property type="evidence" value="ECO:0007669"/>
    <property type="project" value="TreeGrafter"/>
</dbReference>
<dbReference type="GO" id="GO:0006261">
    <property type="term" value="P:DNA-templated DNA replication"/>
    <property type="evidence" value="ECO:0007669"/>
    <property type="project" value="TreeGrafter"/>
</dbReference>
<proteinExistence type="predicted"/>
<dbReference type="PANTHER" id="PTHR19932">
    <property type="entry name" value="WD REPEAT AND HMG-BOX DNA BINDING PROTEIN"/>
    <property type="match status" value="1"/>
</dbReference>
<dbReference type="EMBL" id="UZAH01026535">
    <property type="protein sequence ID" value="VDO82081.1"/>
    <property type="molecule type" value="Genomic_DNA"/>
</dbReference>
<dbReference type="OrthoDB" id="5850973at2759"/>
<dbReference type="GO" id="GO:0003682">
    <property type="term" value="F:chromatin binding"/>
    <property type="evidence" value="ECO:0007669"/>
    <property type="project" value="TreeGrafter"/>
</dbReference>
<dbReference type="InterPro" id="IPR015943">
    <property type="entry name" value="WD40/YVTN_repeat-like_dom_sf"/>
</dbReference>
<evidence type="ECO:0008006" key="2">
    <source>
        <dbReference type="Google" id="ProtNLM"/>
    </source>
</evidence>
<dbReference type="PANTHER" id="PTHR19932:SF10">
    <property type="entry name" value="WD REPEAT AND HMG-BOX DNA-BINDING PROTEIN 1"/>
    <property type="match status" value="1"/>
</dbReference>